<dbReference type="Proteomes" id="UP001497623">
    <property type="component" value="Unassembled WGS sequence"/>
</dbReference>
<name>A0AAV2STJ0_MEGNR</name>
<organism evidence="2 3">
    <name type="scientific">Meganyctiphanes norvegica</name>
    <name type="common">Northern krill</name>
    <name type="synonym">Thysanopoda norvegica</name>
    <dbReference type="NCBI Taxonomy" id="48144"/>
    <lineage>
        <taxon>Eukaryota</taxon>
        <taxon>Metazoa</taxon>
        <taxon>Ecdysozoa</taxon>
        <taxon>Arthropoda</taxon>
        <taxon>Crustacea</taxon>
        <taxon>Multicrustacea</taxon>
        <taxon>Malacostraca</taxon>
        <taxon>Eumalacostraca</taxon>
        <taxon>Eucarida</taxon>
        <taxon>Euphausiacea</taxon>
        <taxon>Euphausiidae</taxon>
        <taxon>Meganyctiphanes</taxon>
    </lineage>
</organism>
<dbReference type="EMBL" id="CAXKWB010123116">
    <property type="protein sequence ID" value="CAL4238055.1"/>
    <property type="molecule type" value="Genomic_DNA"/>
</dbReference>
<evidence type="ECO:0000313" key="3">
    <source>
        <dbReference type="Proteomes" id="UP001497623"/>
    </source>
</evidence>
<feature type="region of interest" description="Disordered" evidence="1">
    <location>
        <begin position="74"/>
        <end position="110"/>
    </location>
</feature>
<protein>
    <submittedName>
        <fullName evidence="2">Uncharacterized protein</fullName>
    </submittedName>
</protein>
<accession>A0AAV2STJ0</accession>
<proteinExistence type="predicted"/>
<feature type="region of interest" description="Disordered" evidence="1">
    <location>
        <begin position="22"/>
        <end position="43"/>
    </location>
</feature>
<keyword evidence="3" id="KW-1185">Reference proteome</keyword>
<feature type="compositionally biased region" description="Polar residues" evidence="1">
    <location>
        <begin position="33"/>
        <end position="43"/>
    </location>
</feature>
<evidence type="ECO:0000313" key="2">
    <source>
        <dbReference type="EMBL" id="CAL4238055.1"/>
    </source>
</evidence>
<gene>
    <name evidence="2" type="ORF">MNOR_LOCUS40425</name>
</gene>
<evidence type="ECO:0000256" key="1">
    <source>
        <dbReference type="SAM" id="MobiDB-lite"/>
    </source>
</evidence>
<sequence>MDGRQHQTPGCQTPEHLITQMHSCTDPQPRPSPQSGDIPSEVSSKSYASIITAATVQTPCNNAIIFDDAPAVHVKKSTDKCPHSHPWSQPPPGQVEHTGSSTSSTPSTACSTASSLMLQRYRSTLRTPPNKIWLEVIWTWKLPAQHQGRSRHRNQSQ</sequence>
<comment type="caution">
    <text evidence="2">The sequence shown here is derived from an EMBL/GenBank/DDBJ whole genome shotgun (WGS) entry which is preliminary data.</text>
</comment>
<dbReference type="AlphaFoldDB" id="A0AAV2STJ0"/>
<reference evidence="2 3" key="1">
    <citation type="submission" date="2024-05" db="EMBL/GenBank/DDBJ databases">
        <authorList>
            <person name="Wallberg A."/>
        </authorList>
    </citation>
    <scope>NUCLEOTIDE SEQUENCE [LARGE SCALE GENOMIC DNA]</scope>
</reference>
<feature type="compositionally biased region" description="Low complexity" evidence="1">
    <location>
        <begin position="98"/>
        <end position="110"/>
    </location>
</feature>